<dbReference type="GO" id="GO:0016020">
    <property type="term" value="C:membrane"/>
    <property type="evidence" value="ECO:0007669"/>
    <property type="project" value="UniProtKB-SubCell"/>
</dbReference>
<evidence type="ECO:0000259" key="13">
    <source>
        <dbReference type="Pfam" id="PF10613"/>
    </source>
</evidence>
<keyword evidence="10" id="KW-0407">Ion channel</keyword>
<evidence type="ECO:0000256" key="6">
    <source>
        <dbReference type="ARBA" id="ARBA00023136"/>
    </source>
</evidence>
<keyword evidence="4 11" id="KW-1133">Transmembrane helix</keyword>
<dbReference type="PANTHER" id="PTHR18966">
    <property type="entry name" value="IONOTROPIC GLUTAMATE RECEPTOR"/>
    <property type="match status" value="1"/>
</dbReference>
<sequence>MGHRMKHQTRRKVKNFDAAVGDVTILADRSRSVEFTQPFMESGLSMLVPIKKPHMAWIFVKPFTKNMWMVTFAILFYTMFVVCFIEHQSNPEFKGPLKDQLGTAMWFTFSSLFFAHSHVR</sequence>
<dbReference type="Proteomes" id="UP001604277">
    <property type="component" value="Unassembled WGS sequence"/>
</dbReference>
<comment type="subcellular location">
    <subcellularLocation>
        <location evidence="1">Membrane</location>
        <topology evidence="1">Multi-pass membrane protein</topology>
    </subcellularLocation>
</comment>
<evidence type="ECO:0000256" key="10">
    <source>
        <dbReference type="ARBA" id="ARBA00023303"/>
    </source>
</evidence>
<evidence type="ECO:0000256" key="11">
    <source>
        <dbReference type="SAM" id="Phobius"/>
    </source>
</evidence>
<comment type="caution">
    <text evidence="14">The sequence shown here is derived from an EMBL/GenBank/DDBJ whole genome shotgun (WGS) entry which is preliminary data.</text>
</comment>
<feature type="transmembrane region" description="Helical" evidence="11">
    <location>
        <begin position="101"/>
        <end position="119"/>
    </location>
</feature>
<dbReference type="InterPro" id="IPR019594">
    <property type="entry name" value="Glu/Gly-bd"/>
</dbReference>
<keyword evidence="8" id="KW-0325">Glycoprotein</keyword>
<evidence type="ECO:0000256" key="7">
    <source>
        <dbReference type="ARBA" id="ARBA00023170"/>
    </source>
</evidence>
<evidence type="ECO:0000313" key="15">
    <source>
        <dbReference type="Proteomes" id="UP001604277"/>
    </source>
</evidence>
<feature type="domain" description="Ionotropic glutamate receptor L-glutamate and glycine-binding" evidence="13">
    <location>
        <begin position="14"/>
        <end position="49"/>
    </location>
</feature>
<reference evidence="15" key="1">
    <citation type="submission" date="2024-07" db="EMBL/GenBank/DDBJ databases">
        <title>Two chromosome-level genome assemblies of Korean endemic species Abeliophyllum distichum and Forsythia ovata (Oleaceae).</title>
        <authorList>
            <person name="Jang H."/>
        </authorList>
    </citation>
    <scope>NUCLEOTIDE SEQUENCE [LARGE SCALE GENOMIC DNA]</scope>
</reference>
<keyword evidence="7 14" id="KW-0675">Receptor</keyword>
<keyword evidence="5" id="KW-0406">Ion transport</keyword>
<evidence type="ECO:0000256" key="4">
    <source>
        <dbReference type="ARBA" id="ARBA00022989"/>
    </source>
</evidence>
<keyword evidence="6 11" id="KW-0472">Membrane</keyword>
<evidence type="ECO:0000259" key="12">
    <source>
        <dbReference type="Pfam" id="PF00060"/>
    </source>
</evidence>
<dbReference type="SUPFAM" id="SSF53850">
    <property type="entry name" value="Periplasmic binding protein-like II"/>
    <property type="match status" value="1"/>
</dbReference>
<evidence type="ECO:0000256" key="2">
    <source>
        <dbReference type="ARBA" id="ARBA00022448"/>
    </source>
</evidence>
<evidence type="ECO:0000256" key="9">
    <source>
        <dbReference type="ARBA" id="ARBA00023286"/>
    </source>
</evidence>
<evidence type="ECO:0000256" key="8">
    <source>
        <dbReference type="ARBA" id="ARBA00023180"/>
    </source>
</evidence>
<keyword evidence="9" id="KW-1071">Ligand-gated ion channel</keyword>
<dbReference type="Pfam" id="PF00060">
    <property type="entry name" value="Lig_chan"/>
    <property type="match status" value="1"/>
</dbReference>
<dbReference type="Gene3D" id="3.40.190.10">
    <property type="entry name" value="Periplasmic binding protein-like II"/>
    <property type="match status" value="1"/>
</dbReference>
<evidence type="ECO:0000256" key="5">
    <source>
        <dbReference type="ARBA" id="ARBA00023065"/>
    </source>
</evidence>
<feature type="domain" description="Ionotropic glutamate receptor C-terminal" evidence="12">
    <location>
        <begin position="65"/>
        <end position="115"/>
    </location>
</feature>
<evidence type="ECO:0000313" key="14">
    <source>
        <dbReference type="EMBL" id="KAL2494790.1"/>
    </source>
</evidence>
<protein>
    <submittedName>
        <fullName evidence="14">Glutamate receptor 3.4</fullName>
    </submittedName>
</protein>
<keyword evidence="15" id="KW-1185">Reference proteome</keyword>
<dbReference type="Gene3D" id="1.10.287.70">
    <property type="match status" value="1"/>
</dbReference>
<dbReference type="Pfam" id="PF10613">
    <property type="entry name" value="Lig_chan-Glu_bd"/>
    <property type="match status" value="1"/>
</dbReference>
<evidence type="ECO:0000256" key="3">
    <source>
        <dbReference type="ARBA" id="ARBA00022692"/>
    </source>
</evidence>
<gene>
    <name evidence="14" type="ORF">Fot_38547</name>
</gene>
<evidence type="ECO:0000256" key="1">
    <source>
        <dbReference type="ARBA" id="ARBA00004141"/>
    </source>
</evidence>
<feature type="transmembrane region" description="Helical" evidence="11">
    <location>
        <begin position="67"/>
        <end position="89"/>
    </location>
</feature>
<accession>A0ABD1S272</accession>
<dbReference type="InterPro" id="IPR001320">
    <property type="entry name" value="Iontro_rcpt_C"/>
</dbReference>
<keyword evidence="2" id="KW-0813">Transport</keyword>
<dbReference type="AlphaFoldDB" id="A0ABD1S272"/>
<organism evidence="14 15">
    <name type="scientific">Forsythia ovata</name>
    <dbReference type="NCBI Taxonomy" id="205694"/>
    <lineage>
        <taxon>Eukaryota</taxon>
        <taxon>Viridiplantae</taxon>
        <taxon>Streptophyta</taxon>
        <taxon>Embryophyta</taxon>
        <taxon>Tracheophyta</taxon>
        <taxon>Spermatophyta</taxon>
        <taxon>Magnoliopsida</taxon>
        <taxon>eudicotyledons</taxon>
        <taxon>Gunneridae</taxon>
        <taxon>Pentapetalae</taxon>
        <taxon>asterids</taxon>
        <taxon>lamiids</taxon>
        <taxon>Lamiales</taxon>
        <taxon>Oleaceae</taxon>
        <taxon>Forsythieae</taxon>
        <taxon>Forsythia</taxon>
    </lineage>
</organism>
<dbReference type="InterPro" id="IPR015683">
    <property type="entry name" value="Ionotropic_Glu_rcpt"/>
</dbReference>
<dbReference type="EMBL" id="JBFOLJ010000011">
    <property type="protein sequence ID" value="KAL2494790.1"/>
    <property type="molecule type" value="Genomic_DNA"/>
</dbReference>
<proteinExistence type="predicted"/>
<name>A0ABD1S272_9LAMI</name>
<dbReference type="GO" id="GO:0034220">
    <property type="term" value="P:monoatomic ion transmembrane transport"/>
    <property type="evidence" value="ECO:0007669"/>
    <property type="project" value="UniProtKB-KW"/>
</dbReference>
<keyword evidence="3 11" id="KW-0812">Transmembrane</keyword>